<organism evidence="3 4">
    <name type="scientific">Bordetella ansorpii</name>
    <dbReference type="NCBI Taxonomy" id="288768"/>
    <lineage>
        <taxon>Bacteria</taxon>
        <taxon>Pseudomonadati</taxon>
        <taxon>Pseudomonadota</taxon>
        <taxon>Betaproteobacteria</taxon>
        <taxon>Burkholderiales</taxon>
        <taxon>Alcaligenaceae</taxon>
        <taxon>Bordetella</taxon>
    </lineage>
</organism>
<feature type="domain" description="SPW repeat-containing integral membrane" evidence="2">
    <location>
        <begin position="6"/>
        <end position="54"/>
    </location>
</feature>
<evidence type="ECO:0000256" key="1">
    <source>
        <dbReference type="SAM" id="Phobius"/>
    </source>
</evidence>
<proteinExistence type="predicted"/>
<dbReference type="RefSeq" id="WP_082853076.1">
    <property type="nucleotide sequence ID" value="NZ_FKIF01000006.1"/>
</dbReference>
<dbReference type="STRING" id="288768.SAMEA3906486_03137"/>
<dbReference type="Proteomes" id="UP000076848">
    <property type="component" value="Unassembled WGS sequence"/>
</dbReference>
<evidence type="ECO:0000259" key="2">
    <source>
        <dbReference type="Pfam" id="PF03779"/>
    </source>
</evidence>
<dbReference type="EMBL" id="FKIF01000006">
    <property type="protein sequence ID" value="SAI70510.1"/>
    <property type="molecule type" value="Genomic_DNA"/>
</dbReference>
<keyword evidence="1" id="KW-1133">Transmembrane helix</keyword>
<evidence type="ECO:0000313" key="4">
    <source>
        <dbReference type="Proteomes" id="UP000076848"/>
    </source>
</evidence>
<keyword evidence="1" id="KW-0812">Transmembrane</keyword>
<dbReference type="AlphaFoldDB" id="A0A157SJ82"/>
<evidence type="ECO:0000313" key="3">
    <source>
        <dbReference type="EMBL" id="SAI70510.1"/>
    </source>
</evidence>
<name>A0A157SJ82_9BORD</name>
<keyword evidence="4" id="KW-1185">Reference proteome</keyword>
<feature type="transmembrane region" description="Helical" evidence="1">
    <location>
        <begin position="7"/>
        <end position="26"/>
    </location>
</feature>
<dbReference type="OrthoDB" id="32521at2"/>
<reference evidence="3 4" key="1">
    <citation type="submission" date="2016-04" db="EMBL/GenBank/DDBJ databases">
        <authorList>
            <consortium name="Pathogen Informatics"/>
        </authorList>
    </citation>
    <scope>NUCLEOTIDE SEQUENCE [LARGE SCALE GENOMIC DNA]</scope>
    <source>
        <strain evidence="3 4">H050680373</strain>
    </source>
</reference>
<sequence>MKKQRWQYWITTLVGLYVFLSPWILGFSDAGALVWSSVISGVILIAMAAGAIRQVRRPSHRRAYERKAPMPGRTN</sequence>
<protein>
    <submittedName>
        <fullName evidence="3">SPW repeat</fullName>
    </submittedName>
</protein>
<dbReference type="InterPro" id="IPR005530">
    <property type="entry name" value="SPW"/>
</dbReference>
<dbReference type="Pfam" id="PF03779">
    <property type="entry name" value="SPW"/>
    <property type="match status" value="1"/>
</dbReference>
<feature type="transmembrane region" description="Helical" evidence="1">
    <location>
        <begin position="32"/>
        <end position="52"/>
    </location>
</feature>
<accession>A0A157SJ82</accession>
<keyword evidence="1" id="KW-0472">Membrane</keyword>
<gene>
    <name evidence="3" type="ORF">SAMEA3906486_03137</name>
</gene>